<dbReference type="Pfam" id="PF01756">
    <property type="entry name" value="ACOX"/>
    <property type="match status" value="2"/>
</dbReference>
<sequence length="420" mass="46523">MECNIFNLGAVALFFPSLCPGHRMTTRQLWGASLGSSTSARIIIIGTSVEYLISAITIATRYAATRKQFGPSEDKELPVIEYQLQQWRLFPYLAAAYVMKNFSVYFGEVMVNQHVAGALGKKSMQDIGQETHALSAAGKPLYSWLSRDAIQECREACGGHGYLKVSGLGDLRNSNDACCTYEGENSVLIQQTSNWLLQLWSRRDDKSQGPITSPLGSVDFLSKAQEILATRFSASTKEMAVRPETLLAAYEWLICWLLQATNDRIKSNSDSEMDAFTAKNNAQVFYARPLSIAFLETSEIPIIGLVKLGPLYTQSVKTLSSTYNEHCWLPVIRTGSYLTDGQSAQLLCDGILDLCAQLKPDAIALVDAIAPPDFVLNSALGGSDGHLYKNLQAAIYRTPQVFERPSWWKDIVDWQTKSKL</sequence>
<evidence type="ECO:0000256" key="1">
    <source>
        <dbReference type="ARBA" id="ARBA00001974"/>
    </source>
</evidence>
<protein>
    <submittedName>
        <fullName evidence="13">(California timema) hypothetical protein</fullName>
    </submittedName>
</protein>
<evidence type="ECO:0000256" key="9">
    <source>
        <dbReference type="ARBA" id="ARBA00023098"/>
    </source>
</evidence>
<evidence type="ECO:0000256" key="2">
    <source>
        <dbReference type="ARBA" id="ARBA00004275"/>
    </source>
</evidence>
<dbReference type="InterPro" id="IPR002655">
    <property type="entry name" value="Acyl-CoA_oxidase_C"/>
</dbReference>
<organism evidence="13">
    <name type="scientific">Timema californicum</name>
    <name type="common">California timema</name>
    <name type="synonym">Walking stick</name>
    <dbReference type="NCBI Taxonomy" id="61474"/>
    <lineage>
        <taxon>Eukaryota</taxon>
        <taxon>Metazoa</taxon>
        <taxon>Ecdysozoa</taxon>
        <taxon>Arthropoda</taxon>
        <taxon>Hexapoda</taxon>
        <taxon>Insecta</taxon>
        <taxon>Pterygota</taxon>
        <taxon>Neoptera</taxon>
        <taxon>Polyneoptera</taxon>
        <taxon>Phasmatodea</taxon>
        <taxon>Timematodea</taxon>
        <taxon>Timematoidea</taxon>
        <taxon>Timematidae</taxon>
        <taxon>Timema</taxon>
    </lineage>
</organism>
<keyword evidence="7" id="KW-0276">Fatty acid metabolism</keyword>
<comment type="similarity">
    <text evidence="4">Belongs to the acyl-CoA oxidase family.</text>
</comment>
<dbReference type="Gene3D" id="1.20.140.10">
    <property type="entry name" value="Butyryl-CoA Dehydrogenase, subunit A, domain 3"/>
    <property type="match status" value="1"/>
</dbReference>
<evidence type="ECO:0000313" key="13">
    <source>
        <dbReference type="EMBL" id="CAD7574923.1"/>
    </source>
</evidence>
<evidence type="ECO:0000256" key="3">
    <source>
        <dbReference type="ARBA" id="ARBA00005189"/>
    </source>
</evidence>
<dbReference type="InterPro" id="IPR012258">
    <property type="entry name" value="Acyl-CoA_oxidase"/>
</dbReference>
<evidence type="ECO:0000259" key="12">
    <source>
        <dbReference type="Pfam" id="PF22924"/>
    </source>
</evidence>
<keyword evidence="5" id="KW-0285">Flavoprotein</keyword>
<dbReference type="GO" id="GO:0005504">
    <property type="term" value="F:fatty acid binding"/>
    <property type="evidence" value="ECO:0007669"/>
    <property type="project" value="TreeGrafter"/>
</dbReference>
<evidence type="ECO:0000256" key="6">
    <source>
        <dbReference type="ARBA" id="ARBA00022827"/>
    </source>
</evidence>
<dbReference type="Pfam" id="PF22924">
    <property type="entry name" value="ACOX_C_alpha1"/>
    <property type="match status" value="1"/>
</dbReference>
<evidence type="ECO:0000256" key="7">
    <source>
        <dbReference type="ARBA" id="ARBA00022832"/>
    </source>
</evidence>
<keyword evidence="8" id="KW-0560">Oxidoreductase</keyword>
<dbReference type="EMBL" id="OE182760">
    <property type="protein sequence ID" value="CAD7574923.1"/>
    <property type="molecule type" value="Genomic_DNA"/>
</dbReference>
<keyword evidence="6" id="KW-0274">FAD</keyword>
<dbReference type="PANTHER" id="PTHR10909">
    <property type="entry name" value="ELECTRON TRANSPORT OXIDOREDUCTASE"/>
    <property type="match status" value="1"/>
</dbReference>
<keyword evidence="10" id="KW-0576">Peroxisome</keyword>
<dbReference type="GO" id="GO:0005777">
    <property type="term" value="C:peroxisome"/>
    <property type="evidence" value="ECO:0007669"/>
    <property type="project" value="UniProtKB-SubCell"/>
</dbReference>
<dbReference type="SUPFAM" id="SSF47203">
    <property type="entry name" value="Acyl-CoA dehydrogenase C-terminal domain-like"/>
    <property type="match status" value="2"/>
</dbReference>
<comment type="cofactor">
    <cofactor evidence="1">
        <name>FAD</name>
        <dbReference type="ChEBI" id="CHEBI:57692"/>
    </cofactor>
</comment>
<accession>A0A7R9P9H2</accession>
<evidence type="ECO:0000259" key="11">
    <source>
        <dbReference type="Pfam" id="PF01756"/>
    </source>
</evidence>
<gene>
    <name evidence="13" type="ORF">TCMB3V08_LOCUS7526</name>
</gene>
<dbReference type="GO" id="GO:0055088">
    <property type="term" value="P:lipid homeostasis"/>
    <property type="evidence" value="ECO:0007669"/>
    <property type="project" value="TreeGrafter"/>
</dbReference>
<dbReference type="GO" id="GO:0016402">
    <property type="term" value="F:pristanoyl-CoA oxidase activity"/>
    <property type="evidence" value="ECO:0007669"/>
    <property type="project" value="TreeGrafter"/>
</dbReference>
<dbReference type="FunFam" id="1.20.140.10:FF:000010">
    <property type="entry name" value="Acyl-coenzyme A oxidase"/>
    <property type="match status" value="1"/>
</dbReference>
<feature type="domain" description="Acyl-CoA oxidase C-terminal" evidence="11">
    <location>
        <begin position="243"/>
        <end position="296"/>
    </location>
</feature>
<comment type="pathway">
    <text evidence="3">Lipid metabolism.</text>
</comment>
<keyword evidence="9" id="KW-0443">Lipid metabolism</keyword>
<dbReference type="AlphaFoldDB" id="A0A7R9P9H2"/>
<dbReference type="InterPro" id="IPR055060">
    <property type="entry name" value="ACOX_C_alpha1"/>
</dbReference>
<feature type="domain" description="Acyl-CoA oxidase C-alpha1" evidence="12">
    <location>
        <begin position="38"/>
        <end position="197"/>
    </location>
</feature>
<name>A0A7R9P9H2_TIMCA</name>
<evidence type="ECO:0000256" key="10">
    <source>
        <dbReference type="ARBA" id="ARBA00023140"/>
    </source>
</evidence>
<evidence type="ECO:0000256" key="4">
    <source>
        <dbReference type="ARBA" id="ARBA00006288"/>
    </source>
</evidence>
<feature type="domain" description="Acyl-CoA oxidase C-terminal" evidence="11">
    <location>
        <begin position="333"/>
        <end position="412"/>
    </location>
</feature>
<dbReference type="GO" id="GO:0033540">
    <property type="term" value="P:fatty acid beta-oxidation using acyl-CoA oxidase"/>
    <property type="evidence" value="ECO:0007669"/>
    <property type="project" value="TreeGrafter"/>
</dbReference>
<reference evidence="13" key="1">
    <citation type="submission" date="2020-11" db="EMBL/GenBank/DDBJ databases">
        <authorList>
            <person name="Tran Van P."/>
        </authorList>
    </citation>
    <scope>NUCLEOTIDE SEQUENCE</scope>
</reference>
<comment type="subcellular location">
    <subcellularLocation>
        <location evidence="2">Peroxisome</location>
    </subcellularLocation>
</comment>
<dbReference type="GO" id="GO:0071949">
    <property type="term" value="F:FAD binding"/>
    <property type="evidence" value="ECO:0007669"/>
    <property type="project" value="InterPro"/>
</dbReference>
<dbReference type="InterPro" id="IPR036250">
    <property type="entry name" value="AcylCo_DH-like_C"/>
</dbReference>
<dbReference type="PANTHER" id="PTHR10909:SF390">
    <property type="entry name" value="PEROXISOMAL ACYL-COENZYME A OXIDASE 3"/>
    <property type="match status" value="1"/>
</dbReference>
<evidence type="ECO:0000256" key="5">
    <source>
        <dbReference type="ARBA" id="ARBA00022630"/>
    </source>
</evidence>
<evidence type="ECO:0000256" key="8">
    <source>
        <dbReference type="ARBA" id="ARBA00023002"/>
    </source>
</evidence>
<proteinExistence type="inferred from homology"/>